<evidence type="ECO:0000256" key="7">
    <source>
        <dbReference type="ARBA" id="ARBA00023010"/>
    </source>
</evidence>
<dbReference type="GO" id="GO:0008320">
    <property type="term" value="F:protein transmembrane transporter activity"/>
    <property type="evidence" value="ECO:0007669"/>
    <property type="project" value="UniProtKB-UniRule"/>
</dbReference>
<proteinExistence type="inferred from homology"/>
<keyword evidence="7 9" id="KW-0811">Translocation</keyword>
<dbReference type="GO" id="GO:0005886">
    <property type="term" value="C:plasma membrane"/>
    <property type="evidence" value="ECO:0007669"/>
    <property type="project" value="UniProtKB-SubCell"/>
</dbReference>
<sequence>MIAKTVRYIKSSGQELKKVSWPTKQELIRYLATIIICLVLATSLIALIDYGLSNLIKTIFMA</sequence>
<dbReference type="AlphaFoldDB" id="A0A0G0PK63"/>
<dbReference type="Pfam" id="PF00584">
    <property type="entry name" value="SecE"/>
    <property type="match status" value="1"/>
</dbReference>
<dbReference type="GO" id="GO:0006605">
    <property type="term" value="P:protein targeting"/>
    <property type="evidence" value="ECO:0007669"/>
    <property type="project" value="UniProtKB-UniRule"/>
</dbReference>
<dbReference type="InterPro" id="IPR038379">
    <property type="entry name" value="SecE_sf"/>
</dbReference>
<comment type="caution">
    <text evidence="10">The sequence shown here is derived from an EMBL/GenBank/DDBJ whole genome shotgun (WGS) entry which is preliminary data.</text>
</comment>
<keyword evidence="2 9" id="KW-0813">Transport</keyword>
<dbReference type="Gene3D" id="1.20.5.1030">
    <property type="entry name" value="Preprotein translocase secy subunit"/>
    <property type="match status" value="1"/>
</dbReference>
<evidence type="ECO:0000256" key="4">
    <source>
        <dbReference type="ARBA" id="ARBA00022692"/>
    </source>
</evidence>
<protein>
    <recommendedName>
        <fullName evidence="9">Protein translocase subunit SecE</fullName>
    </recommendedName>
</protein>
<keyword evidence="3 9" id="KW-1003">Cell membrane</keyword>
<organism evidence="10 11">
    <name type="scientific">Berkelbacteria bacterium GW2011_GWA2_38_9</name>
    <dbReference type="NCBI Taxonomy" id="1618334"/>
    <lineage>
        <taxon>Bacteria</taxon>
        <taxon>Candidatus Berkelbacteria</taxon>
    </lineage>
</organism>
<keyword evidence="6 9" id="KW-1133">Transmembrane helix</keyword>
<evidence type="ECO:0000256" key="2">
    <source>
        <dbReference type="ARBA" id="ARBA00022448"/>
    </source>
</evidence>
<evidence type="ECO:0000313" key="11">
    <source>
        <dbReference type="Proteomes" id="UP000033934"/>
    </source>
</evidence>
<evidence type="ECO:0000256" key="3">
    <source>
        <dbReference type="ARBA" id="ARBA00022475"/>
    </source>
</evidence>
<comment type="subcellular location">
    <subcellularLocation>
        <location evidence="9">Cell membrane</location>
        <topology evidence="9">Single-pass membrane protein</topology>
    </subcellularLocation>
    <subcellularLocation>
        <location evidence="1">Membrane</location>
    </subcellularLocation>
</comment>
<comment type="function">
    <text evidence="9">Essential subunit of the Sec protein translocation channel SecYEG. Clamps together the 2 halves of SecY. May contact the channel plug during translocation.</text>
</comment>
<dbReference type="Proteomes" id="UP000033934">
    <property type="component" value="Unassembled WGS sequence"/>
</dbReference>
<dbReference type="PANTHER" id="PTHR33910:SF1">
    <property type="entry name" value="PROTEIN TRANSLOCASE SUBUNIT SECE"/>
    <property type="match status" value="1"/>
</dbReference>
<evidence type="ECO:0000256" key="6">
    <source>
        <dbReference type="ARBA" id="ARBA00022989"/>
    </source>
</evidence>
<accession>A0A0G0PK63</accession>
<evidence type="ECO:0000256" key="5">
    <source>
        <dbReference type="ARBA" id="ARBA00022927"/>
    </source>
</evidence>
<dbReference type="GO" id="GO:0065002">
    <property type="term" value="P:intracellular protein transmembrane transport"/>
    <property type="evidence" value="ECO:0007669"/>
    <property type="project" value="UniProtKB-UniRule"/>
</dbReference>
<dbReference type="EMBL" id="LBVO01000021">
    <property type="protein sequence ID" value="KKQ89671.1"/>
    <property type="molecule type" value="Genomic_DNA"/>
</dbReference>
<dbReference type="NCBIfam" id="TIGR00964">
    <property type="entry name" value="secE_bact"/>
    <property type="match status" value="1"/>
</dbReference>
<evidence type="ECO:0000256" key="9">
    <source>
        <dbReference type="HAMAP-Rule" id="MF_00422"/>
    </source>
</evidence>
<dbReference type="GO" id="GO:0009306">
    <property type="term" value="P:protein secretion"/>
    <property type="evidence" value="ECO:0007669"/>
    <property type="project" value="UniProtKB-UniRule"/>
</dbReference>
<comment type="subunit">
    <text evidence="9">Component of the Sec protein translocase complex. Heterotrimer consisting of SecY, SecE and SecG subunits. The heterotrimers can form oligomers, although 1 heterotrimer is thought to be able to translocate proteins. Interacts with the ribosome. Interacts with SecDF, and other proteins may be involved. Interacts with SecA.</text>
</comment>
<comment type="similarity">
    <text evidence="9">Belongs to the SecE/SEC61-gamma family.</text>
</comment>
<dbReference type="HAMAP" id="MF_00422">
    <property type="entry name" value="SecE"/>
    <property type="match status" value="1"/>
</dbReference>
<keyword evidence="8 9" id="KW-0472">Membrane</keyword>
<keyword evidence="5 9" id="KW-0653">Protein transport</keyword>
<keyword evidence="4 9" id="KW-0812">Transmembrane</keyword>
<dbReference type="GO" id="GO:0043952">
    <property type="term" value="P:protein transport by the Sec complex"/>
    <property type="evidence" value="ECO:0007669"/>
    <property type="project" value="UniProtKB-UniRule"/>
</dbReference>
<reference evidence="10 11" key="1">
    <citation type="journal article" date="2015" name="Nature">
        <title>rRNA introns, odd ribosomes, and small enigmatic genomes across a large radiation of phyla.</title>
        <authorList>
            <person name="Brown C.T."/>
            <person name="Hug L.A."/>
            <person name="Thomas B.C."/>
            <person name="Sharon I."/>
            <person name="Castelle C.J."/>
            <person name="Singh A."/>
            <person name="Wilkins M.J."/>
            <person name="Williams K.H."/>
            <person name="Banfield J.F."/>
        </authorList>
    </citation>
    <scope>NUCLEOTIDE SEQUENCE [LARGE SCALE GENOMIC DNA]</scope>
</reference>
<dbReference type="PANTHER" id="PTHR33910">
    <property type="entry name" value="PROTEIN TRANSLOCASE SUBUNIT SECE"/>
    <property type="match status" value="1"/>
</dbReference>
<evidence type="ECO:0000256" key="1">
    <source>
        <dbReference type="ARBA" id="ARBA00004370"/>
    </source>
</evidence>
<feature type="transmembrane region" description="Helical" evidence="9">
    <location>
        <begin position="27"/>
        <end position="48"/>
    </location>
</feature>
<evidence type="ECO:0000313" key="10">
    <source>
        <dbReference type="EMBL" id="KKQ89671.1"/>
    </source>
</evidence>
<dbReference type="InterPro" id="IPR001901">
    <property type="entry name" value="Translocase_SecE/Sec61-g"/>
</dbReference>
<name>A0A0G0PK63_9BACT</name>
<evidence type="ECO:0000256" key="8">
    <source>
        <dbReference type="ARBA" id="ARBA00023136"/>
    </source>
</evidence>
<gene>
    <name evidence="9" type="primary">secE</name>
    <name evidence="10" type="ORF">UT11_C0021G0007</name>
</gene>
<dbReference type="InterPro" id="IPR005807">
    <property type="entry name" value="SecE_bac"/>
</dbReference>